<sequence length="69" mass="7631">PTTRKLTNMNEQKRSTSGVIQLSLITSDNHLSLKILQVKGIQACSSSILVKMTLIPDRKPLECHTRAVS</sequence>
<feature type="non-terminal residue" evidence="1">
    <location>
        <position position="69"/>
    </location>
</feature>
<protein>
    <submittedName>
        <fullName evidence="1">Uncharacterized protein</fullName>
    </submittedName>
</protein>
<dbReference type="EMBL" id="CAJOBJ010060580">
    <property type="protein sequence ID" value="CAF4415943.1"/>
    <property type="molecule type" value="Genomic_DNA"/>
</dbReference>
<comment type="caution">
    <text evidence="1">The sequence shown here is derived from an EMBL/GenBank/DDBJ whole genome shotgun (WGS) entry which is preliminary data.</text>
</comment>
<feature type="non-terminal residue" evidence="1">
    <location>
        <position position="1"/>
    </location>
</feature>
<evidence type="ECO:0000313" key="2">
    <source>
        <dbReference type="Proteomes" id="UP000681720"/>
    </source>
</evidence>
<proteinExistence type="predicted"/>
<organism evidence="1 2">
    <name type="scientific">Rotaria magnacalcarata</name>
    <dbReference type="NCBI Taxonomy" id="392030"/>
    <lineage>
        <taxon>Eukaryota</taxon>
        <taxon>Metazoa</taxon>
        <taxon>Spiralia</taxon>
        <taxon>Gnathifera</taxon>
        <taxon>Rotifera</taxon>
        <taxon>Eurotatoria</taxon>
        <taxon>Bdelloidea</taxon>
        <taxon>Philodinida</taxon>
        <taxon>Philodinidae</taxon>
        <taxon>Rotaria</taxon>
    </lineage>
</organism>
<dbReference type="AlphaFoldDB" id="A0A8S2VTS6"/>
<dbReference type="Proteomes" id="UP000681720">
    <property type="component" value="Unassembled WGS sequence"/>
</dbReference>
<accession>A0A8S2VTS6</accession>
<gene>
    <name evidence="1" type="ORF">GIL414_LOCUS30846</name>
</gene>
<evidence type="ECO:0000313" key="1">
    <source>
        <dbReference type="EMBL" id="CAF4415943.1"/>
    </source>
</evidence>
<reference evidence="1" key="1">
    <citation type="submission" date="2021-02" db="EMBL/GenBank/DDBJ databases">
        <authorList>
            <person name="Nowell W R."/>
        </authorList>
    </citation>
    <scope>NUCLEOTIDE SEQUENCE</scope>
</reference>
<name>A0A8S2VTS6_9BILA</name>